<keyword evidence="4" id="KW-0460">Magnesium</keyword>
<reference evidence="5 6" key="1">
    <citation type="submission" date="2022-12" db="EMBL/GenBank/DDBJ databases">
        <title>Chromosome-level genome of Tegillarca granosa.</title>
        <authorList>
            <person name="Kim J."/>
        </authorList>
    </citation>
    <scope>NUCLEOTIDE SEQUENCE [LARGE SCALE GENOMIC DNA]</scope>
    <source>
        <strain evidence="5">Teg-2019</strain>
        <tissue evidence="5">Adductor muscle</tissue>
    </source>
</reference>
<protein>
    <recommendedName>
        <fullName evidence="7">5'-nucleotidase</fullName>
    </recommendedName>
</protein>
<dbReference type="Pfam" id="PF05761">
    <property type="entry name" value="5_nucleotid"/>
    <property type="match status" value="1"/>
</dbReference>
<dbReference type="InterPro" id="IPR008380">
    <property type="entry name" value="HAD-SF_hydro_IG_5-nucl"/>
</dbReference>
<evidence type="ECO:0008006" key="7">
    <source>
        <dbReference type="Google" id="ProtNLM"/>
    </source>
</evidence>
<evidence type="ECO:0000256" key="1">
    <source>
        <dbReference type="ARBA" id="ARBA00009589"/>
    </source>
</evidence>
<evidence type="ECO:0000256" key="3">
    <source>
        <dbReference type="ARBA" id="ARBA00022801"/>
    </source>
</evidence>
<dbReference type="PANTHER" id="PTHR12103">
    <property type="entry name" value="5'-NUCLEOTIDASE DOMAIN-CONTAINING"/>
    <property type="match status" value="1"/>
</dbReference>
<evidence type="ECO:0000256" key="2">
    <source>
        <dbReference type="ARBA" id="ARBA00022723"/>
    </source>
</evidence>
<accession>A0ABQ9FK91</accession>
<evidence type="ECO:0000313" key="5">
    <source>
        <dbReference type="EMBL" id="KAJ8317737.1"/>
    </source>
</evidence>
<dbReference type="Proteomes" id="UP001217089">
    <property type="component" value="Unassembled WGS sequence"/>
</dbReference>
<proteinExistence type="inferred from homology"/>
<evidence type="ECO:0000256" key="4">
    <source>
        <dbReference type="ARBA" id="ARBA00022842"/>
    </source>
</evidence>
<organism evidence="5 6">
    <name type="scientific">Tegillarca granosa</name>
    <name type="common">Malaysian cockle</name>
    <name type="synonym">Anadara granosa</name>
    <dbReference type="NCBI Taxonomy" id="220873"/>
    <lineage>
        <taxon>Eukaryota</taxon>
        <taxon>Metazoa</taxon>
        <taxon>Spiralia</taxon>
        <taxon>Lophotrochozoa</taxon>
        <taxon>Mollusca</taxon>
        <taxon>Bivalvia</taxon>
        <taxon>Autobranchia</taxon>
        <taxon>Pteriomorphia</taxon>
        <taxon>Arcoida</taxon>
        <taxon>Arcoidea</taxon>
        <taxon>Arcidae</taxon>
        <taxon>Tegillarca</taxon>
    </lineage>
</organism>
<dbReference type="PANTHER" id="PTHR12103:SF15">
    <property type="entry name" value="CYTOSOLIC PURINE 5'-NUCLEOTIDASE"/>
    <property type="match status" value="1"/>
</dbReference>
<dbReference type="InterPro" id="IPR023214">
    <property type="entry name" value="HAD_sf"/>
</dbReference>
<comment type="similarity">
    <text evidence="1">Belongs to the 5'(3')-deoxyribonucleotidase family.</text>
</comment>
<dbReference type="SUPFAM" id="SSF56784">
    <property type="entry name" value="HAD-like"/>
    <property type="match status" value="1"/>
</dbReference>
<sequence>MPYDKTRRAQVEFRSNDREHREVTSADYVISCILQSSVTFAQSNLGVKRDHNGIAVNGLSAETNDRIPHIQLEHTTVYKREPGHRVFVNRSLHMEKIKIFGFDMDYTLADYKAPEYEAMGFNMLKERLIFIGYPKVIEEFEYDPSFPCRGLWFDKTYGNLLKIDAYETYMIACLIDYFTSSKDYITSKEGVRSGDLYMSYKSIFQDVRSAVDWVHFHGNLKKETVKNPDKFVHKDKRLAIFLNRIRENGAKTMIITNSDYEYTNIPEK</sequence>
<keyword evidence="3" id="KW-0378">Hydrolase</keyword>
<keyword evidence="2" id="KW-0479">Metal-binding</keyword>
<comment type="caution">
    <text evidence="5">The sequence shown here is derived from an EMBL/GenBank/DDBJ whole genome shotgun (WGS) entry which is preliminary data.</text>
</comment>
<dbReference type="InterPro" id="IPR036412">
    <property type="entry name" value="HAD-like_sf"/>
</dbReference>
<dbReference type="Gene3D" id="3.40.50.1000">
    <property type="entry name" value="HAD superfamily/HAD-like"/>
    <property type="match status" value="2"/>
</dbReference>
<gene>
    <name evidence="5" type="ORF">KUTeg_005641</name>
</gene>
<dbReference type="EMBL" id="JARBDR010000246">
    <property type="protein sequence ID" value="KAJ8317737.1"/>
    <property type="molecule type" value="Genomic_DNA"/>
</dbReference>
<name>A0ABQ9FK91_TEGGR</name>
<keyword evidence="6" id="KW-1185">Reference proteome</keyword>
<evidence type="ECO:0000313" key="6">
    <source>
        <dbReference type="Proteomes" id="UP001217089"/>
    </source>
</evidence>